<dbReference type="OrthoDB" id="3235083at2759"/>
<name>A0A167VI22_9HYPO</name>
<feature type="transmembrane region" description="Helical" evidence="2">
    <location>
        <begin position="931"/>
        <end position="952"/>
    </location>
</feature>
<keyword evidence="2" id="KW-0472">Membrane</keyword>
<keyword evidence="2" id="KW-1133">Transmembrane helix</keyword>
<accession>A0A167VI22</accession>
<evidence type="ECO:0000313" key="4">
    <source>
        <dbReference type="Proteomes" id="UP000078544"/>
    </source>
</evidence>
<dbReference type="EMBL" id="AZGY01000036">
    <property type="protein sequence ID" value="KZZ87557.1"/>
    <property type="molecule type" value="Genomic_DNA"/>
</dbReference>
<evidence type="ECO:0000256" key="2">
    <source>
        <dbReference type="SAM" id="Phobius"/>
    </source>
</evidence>
<protein>
    <submittedName>
        <fullName evidence="3">Uncharacterized protein</fullName>
    </submittedName>
</protein>
<gene>
    <name evidence="3" type="ORF">AAL_08363</name>
</gene>
<evidence type="ECO:0000256" key="1">
    <source>
        <dbReference type="SAM" id="MobiDB-lite"/>
    </source>
</evidence>
<keyword evidence="2" id="KW-0812">Transmembrane</keyword>
<comment type="caution">
    <text evidence="3">The sequence shown here is derived from an EMBL/GenBank/DDBJ whole genome shotgun (WGS) entry which is preliminary data.</text>
</comment>
<sequence length="1006" mass="110715">MVRTRIQSQLMLHYVPEELAPLSKQFAVVRGAESEALVISRGDNGRLYMLKHHAIRRSSDLIDLSAKLEFKGHVETFAVSQDQDLTTHVVAVESTAGVESSKIHGNSNDALGYPLVAMTHSGGQCGSSHHHLTLLQIAADRASWTFRTDFALLKDSQNILDLCPESIPGARGIYSLYEVRDEKRLSFVGIPGKYGVLMSTRLQVPPGALHLAAITNAGGKYTDLIVGGSGVYRFPALSAAQSGAKASLVSLRGSKDYANVQEMHITHARSDPLPVLTHNLLKDISPVIPLVPLRDSHTAFAALLDPVTFSQKLFITSSGDPCKVKVLEQPGDTKIWQPAKDVTIHAPSPHREVPEFVSVINMTDEKSGASTPLQRVKISSKILSTVSINGVAAVVSTTARHEATDVNGNITIISPCEDLVLHLYELSSPDGHDLFQGRTVVVDPASEAEQRLQRWDQTGHNLLTQATMGSSEKKDCAKTALLQLGSCIKDLSAHSRVLSHDSSWSWWGWISLQEGSLQSWSIDKIQNTWQLIIKVSERLMEFVLDRIGQIINFFGWLYDWDDILYTQDVFSTAMDHFFSISPAIKQSLEPMIDKYIGQTKAQFLATSIAPAASDKYQAAHSSSSRSEDEERQSQAFNSPQFYWTTNLALNGGVSKVDQDTSLLSKDMAAAIEIVLQKEEFGALGLSLKKLQVSLSTLLKSASGISLADLKDLLVDTVATGRLELVREVLLLLGAAGASMVNNLRKMMQSGLEIPILSSLCRKLLRKPTVTLQDVVCLFYAMPATIAYQIVSGKGPQSLTKEDAATRRLLDQEDSNPLDAIKGCVNWLGDFIQKRKPLFNAANRFADLAVIDTTFCQLCPMADDRLVDPKIERTAFNSFKPIFLRLPWFASMPTRPPVSDMDRLRRFSWILSGAPIFAQWQTSRRREMMLRFCLGIIQTVLHLGFIAGIVALAPRLVNKEHGVESLISLGRTPSFETKPHDDNPADHDNEESSVKHDLIPCAGVNKG</sequence>
<evidence type="ECO:0000313" key="3">
    <source>
        <dbReference type="EMBL" id="KZZ87557.1"/>
    </source>
</evidence>
<reference evidence="3 4" key="1">
    <citation type="journal article" date="2016" name="Genome Biol. Evol.">
        <title>Divergent and convergent evolution of fungal pathogenicity.</title>
        <authorList>
            <person name="Shang Y."/>
            <person name="Xiao G."/>
            <person name="Zheng P."/>
            <person name="Cen K."/>
            <person name="Zhan S."/>
            <person name="Wang C."/>
        </authorList>
    </citation>
    <scope>NUCLEOTIDE SEQUENCE [LARGE SCALE GENOMIC DNA]</scope>
    <source>
        <strain evidence="3 4">RCEF 2490</strain>
    </source>
</reference>
<dbReference type="STRING" id="1081109.A0A167VI22"/>
<proteinExistence type="predicted"/>
<feature type="compositionally biased region" description="Basic and acidic residues" evidence="1">
    <location>
        <begin position="976"/>
        <end position="995"/>
    </location>
</feature>
<keyword evidence="4" id="KW-1185">Reference proteome</keyword>
<organism evidence="3 4">
    <name type="scientific">Moelleriella libera RCEF 2490</name>
    <dbReference type="NCBI Taxonomy" id="1081109"/>
    <lineage>
        <taxon>Eukaryota</taxon>
        <taxon>Fungi</taxon>
        <taxon>Dikarya</taxon>
        <taxon>Ascomycota</taxon>
        <taxon>Pezizomycotina</taxon>
        <taxon>Sordariomycetes</taxon>
        <taxon>Hypocreomycetidae</taxon>
        <taxon>Hypocreales</taxon>
        <taxon>Clavicipitaceae</taxon>
        <taxon>Moelleriella</taxon>
    </lineage>
</organism>
<dbReference type="AlphaFoldDB" id="A0A167VI22"/>
<dbReference type="Proteomes" id="UP000078544">
    <property type="component" value="Unassembled WGS sequence"/>
</dbReference>
<feature type="region of interest" description="Disordered" evidence="1">
    <location>
        <begin position="973"/>
        <end position="995"/>
    </location>
</feature>